<dbReference type="AlphaFoldDB" id="A0ABD1Z491"/>
<evidence type="ECO:0000256" key="3">
    <source>
        <dbReference type="ARBA" id="ARBA00022777"/>
    </source>
</evidence>
<reference evidence="6 7" key="1">
    <citation type="submission" date="2024-09" db="EMBL/GenBank/DDBJ databases">
        <title>Chromosome-scale assembly of Riccia fluitans.</title>
        <authorList>
            <person name="Paukszto L."/>
            <person name="Sawicki J."/>
            <person name="Karawczyk K."/>
            <person name="Piernik-Szablinska J."/>
            <person name="Szczecinska M."/>
            <person name="Mazdziarz M."/>
        </authorList>
    </citation>
    <scope>NUCLEOTIDE SEQUENCE [LARGE SCALE GENOMIC DNA]</scope>
    <source>
        <strain evidence="6">Rf_01</strain>
        <tissue evidence="6">Aerial parts of the thallus</tissue>
    </source>
</reference>
<dbReference type="GO" id="GO:0016301">
    <property type="term" value="F:kinase activity"/>
    <property type="evidence" value="ECO:0007669"/>
    <property type="project" value="UniProtKB-KW"/>
</dbReference>
<keyword evidence="2" id="KW-0547">Nucleotide-binding</keyword>
<dbReference type="InterPro" id="IPR001245">
    <property type="entry name" value="Ser-Thr/Tyr_kinase_cat_dom"/>
</dbReference>
<evidence type="ECO:0000313" key="7">
    <source>
        <dbReference type="Proteomes" id="UP001605036"/>
    </source>
</evidence>
<keyword evidence="1" id="KW-0808">Transferase</keyword>
<dbReference type="Pfam" id="PF07714">
    <property type="entry name" value="PK_Tyr_Ser-Thr"/>
    <property type="match status" value="1"/>
</dbReference>
<dbReference type="SUPFAM" id="SSF56112">
    <property type="entry name" value="Protein kinase-like (PK-like)"/>
    <property type="match status" value="1"/>
</dbReference>
<keyword evidence="7" id="KW-1185">Reference proteome</keyword>
<dbReference type="InterPro" id="IPR052059">
    <property type="entry name" value="CR_Ser/Thr_kinase"/>
</dbReference>
<dbReference type="Proteomes" id="UP001605036">
    <property type="component" value="Unassembled WGS sequence"/>
</dbReference>
<accession>A0ABD1Z491</accession>
<organism evidence="6 7">
    <name type="scientific">Riccia fluitans</name>
    <dbReference type="NCBI Taxonomy" id="41844"/>
    <lineage>
        <taxon>Eukaryota</taxon>
        <taxon>Viridiplantae</taxon>
        <taxon>Streptophyta</taxon>
        <taxon>Embryophyta</taxon>
        <taxon>Marchantiophyta</taxon>
        <taxon>Marchantiopsida</taxon>
        <taxon>Marchantiidae</taxon>
        <taxon>Marchantiales</taxon>
        <taxon>Ricciaceae</taxon>
        <taxon>Riccia</taxon>
    </lineage>
</organism>
<comment type="caution">
    <text evidence="6">The sequence shown here is derived from an EMBL/GenBank/DDBJ whole genome shotgun (WGS) entry which is preliminary data.</text>
</comment>
<keyword evidence="4" id="KW-0067">ATP-binding</keyword>
<proteinExistence type="predicted"/>
<evidence type="ECO:0000313" key="6">
    <source>
        <dbReference type="EMBL" id="KAL2641557.1"/>
    </source>
</evidence>
<dbReference type="InterPro" id="IPR011009">
    <property type="entry name" value="Kinase-like_dom_sf"/>
</dbReference>
<feature type="domain" description="Serine-threonine/tyrosine-protein kinase catalytic" evidence="5">
    <location>
        <begin position="8"/>
        <end position="100"/>
    </location>
</feature>
<evidence type="ECO:0000259" key="5">
    <source>
        <dbReference type="Pfam" id="PF07714"/>
    </source>
</evidence>
<evidence type="ECO:0000256" key="4">
    <source>
        <dbReference type="ARBA" id="ARBA00022840"/>
    </source>
</evidence>
<gene>
    <name evidence="6" type="ORF">R1flu_009144</name>
</gene>
<protein>
    <recommendedName>
        <fullName evidence="5">Serine-threonine/tyrosine-protein kinase catalytic domain-containing protein</fullName>
    </recommendedName>
</protein>
<evidence type="ECO:0000256" key="2">
    <source>
        <dbReference type="ARBA" id="ARBA00022741"/>
    </source>
</evidence>
<dbReference type="PANTHER" id="PTHR47973">
    <property type="entry name" value="CYSTEINE-RICH RECEPTOR-LIKE PROTEIN KINASE 3"/>
    <property type="match status" value="1"/>
</dbReference>
<keyword evidence="3" id="KW-0418">Kinase</keyword>
<evidence type="ECO:0000256" key="1">
    <source>
        <dbReference type="ARBA" id="ARBA00022679"/>
    </source>
</evidence>
<dbReference type="EMBL" id="JBHFFA010000002">
    <property type="protein sequence ID" value="KAL2641557.1"/>
    <property type="molecule type" value="Genomic_DNA"/>
</dbReference>
<dbReference type="GO" id="GO:0005524">
    <property type="term" value="F:ATP binding"/>
    <property type="evidence" value="ECO:0007669"/>
    <property type="project" value="UniProtKB-KW"/>
</dbReference>
<sequence>MRDGRGLAVKKPEPTEQNVADFFTEVVNITDIKHRHLIQLMGCSVRDNQRRLLIYEYAENRSLAEALWAPHASEYSTREILRLKLDATAQFMLEPAMVHRGYLSPEYASRGIVSEKLVVYSFGIVLLEIKSGRKWIDRSMPEAQIYLPDWVSL</sequence>
<dbReference type="Gene3D" id="3.30.200.20">
    <property type="entry name" value="Phosphorylase Kinase, domain 1"/>
    <property type="match status" value="1"/>
</dbReference>
<name>A0ABD1Z491_9MARC</name>
<dbReference type="Gene3D" id="1.10.510.10">
    <property type="entry name" value="Transferase(Phosphotransferase) domain 1"/>
    <property type="match status" value="1"/>
</dbReference>